<dbReference type="AlphaFoldDB" id="A0A7J8X7Q1"/>
<comment type="caution">
    <text evidence="1">The sequence shown here is derived from an EMBL/GenBank/DDBJ whole genome shotgun (WGS) entry which is preliminary data.</text>
</comment>
<name>A0A7J8X7Q1_GOSAI</name>
<organism evidence="1 2">
    <name type="scientific">Gossypium aridum</name>
    <name type="common">American cotton</name>
    <name type="synonym">Erioxylum aridum</name>
    <dbReference type="NCBI Taxonomy" id="34290"/>
    <lineage>
        <taxon>Eukaryota</taxon>
        <taxon>Viridiplantae</taxon>
        <taxon>Streptophyta</taxon>
        <taxon>Embryophyta</taxon>
        <taxon>Tracheophyta</taxon>
        <taxon>Spermatophyta</taxon>
        <taxon>Magnoliopsida</taxon>
        <taxon>eudicotyledons</taxon>
        <taxon>Gunneridae</taxon>
        <taxon>Pentapetalae</taxon>
        <taxon>rosids</taxon>
        <taxon>malvids</taxon>
        <taxon>Malvales</taxon>
        <taxon>Malvaceae</taxon>
        <taxon>Malvoideae</taxon>
        <taxon>Gossypium</taxon>
    </lineage>
</organism>
<evidence type="ECO:0000313" key="1">
    <source>
        <dbReference type="EMBL" id="MBA0682829.1"/>
    </source>
</evidence>
<reference evidence="1 2" key="1">
    <citation type="journal article" date="2019" name="Genome Biol. Evol.">
        <title>Insights into the evolution of the New World diploid cottons (Gossypium, subgenus Houzingenia) based on genome sequencing.</title>
        <authorList>
            <person name="Grover C.E."/>
            <person name="Arick M.A. 2nd"/>
            <person name="Thrash A."/>
            <person name="Conover J.L."/>
            <person name="Sanders W.S."/>
            <person name="Peterson D.G."/>
            <person name="Frelichowski J.E."/>
            <person name="Scheffler J.A."/>
            <person name="Scheffler B.E."/>
            <person name="Wendel J.F."/>
        </authorList>
    </citation>
    <scope>NUCLEOTIDE SEQUENCE [LARGE SCALE GENOMIC DNA]</scope>
    <source>
        <strain evidence="1">185</strain>
        <tissue evidence="1">Leaf</tissue>
    </source>
</reference>
<keyword evidence="2" id="KW-1185">Reference proteome</keyword>
<sequence>MGYQKERVYPHLQGPYTRSQYNQVYTRWPMGCIWW</sequence>
<proteinExistence type="predicted"/>
<protein>
    <submittedName>
        <fullName evidence="1">Uncharacterized protein</fullName>
    </submittedName>
</protein>
<gene>
    <name evidence="1" type="ORF">Goari_024519</name>
</gene>
<dbReference type="Proteomes" id="UP000593577">
    <property type="component" value="Unassembled WGS sequence"/>
</dbReference>
<accession>A0A7J8X7Q1</accession>
<dbReference type="EMBL" id="JABFAA010000005">
    <property type="protein sequence ID" value="MBA0682829.1"/>
    <property type="molecule type" value="Genomic_DNA"/>
</dbReference>
<evidence type="ECO:0000313" key="2">
    <source>
        <dbReference type="Proteomes" id="UP000593577"/>
    </source>
</evidence>